<comment type="caution">
    <text evidence="1">The sequence shown here is derived from an EMBL/GenBank/DDBJ whole genome shotgun (WGS) entry which is preliminary data.</text>
</comment>
<dbReference type="AlphaFoldDB" id="A0A2A8ZW03"/>
<dbReference type="EMBL" id="NTRR01000034">
    <property type="protein sequence ID" value="PFE11797.1"/>
    <property type="molecule type" value="Genomic_DNA"/>
</dbReference>
<dbReference type="Proteomes" id="UP000220032">
    <property type="component" value="Unassembled WGS sequence"/>
</dbReference>
<organism evidence="1 2">
    <name type="scientific">Bacillus cereus</name>
    <dbReference type="NCBI Taxonomy" id="1396"/>
    <lineage>
        <taxon>Bacteria</taxon>
        <taxon>Bacillati</taxon>
        <taxon>Bacillota</taxon>
        <taxon>Bacilli</taxon>
        <taxon>Bacillales</taxon>
        <taxon>Bacillaceae</taxon>
        <taxon>Bacillus</taxon>
        <taxon>Bacillus cereus group</taxon>
    </lineage>
</organism>
<accession>A0A2A8ZW03</accession>
<evidence type="ECO:0000313" key="2">
    <source>
        <dbReference type="Proteomes" id="UP000220032"/>
    </source>
</evidence>
<proteinExistence type="predicted"/>
<gene>
    <name evidence="1" type="ORF">CN307_21100</name>
</gene>
<reference evidence="1 2" key="1">
    <citation type="submission" date="2017-09" db="EMBL/GenBank/DDBJ databases">
        <title>Large-scale bioinformatics analysis of Bacillus genomes uncovers conserved roles of natural products in bacterial physiology.</title>
        <authorList>
            <consortium name="Agbiome Team Llc"/>
            <person name="Bleich R.M."/>
            <person name="Grubbs K.J."/>
            <person name="Santa Maria K.C."/>
            <person name="Allen S.E."/>
            <person name="Farag S."/>
            <person name="Shank E.A."/>
            <person name="Bowers A."/>
        </authorList>
    </citation>
    <scope>NUCLEOTIDE SEQUENCE [LARGE SCALE GENOMIC DNA]</scope>
    <source>
        <strain evidence="1 2">AFS022681</strain>
    </source>
</reference>
<protein>
    <submittedName>
        <fullName evidence="1">GDSL family lipase</fullName>
    </submittedName>
</protein>
<dbReference type="Gene3D" id="3.40.50.1110">
    <property type="entry name" value="SGNH hydrolase"/>
    <property type="match status" value="1"/>
</dbReference>
<dbReference type="SUPFAM" id="SSF52266">
    <property type="entry name" value="SGNH hydrolase"/>
    <property type="match status" value="1"/>
</dbReference>
<dbReference type="InterPro" id="IPR001087">
    <property type="entry name" value="GDSL"/>
</dbReference>
<name>A0A2A8ZW03_BACCE</name>
<dbReference type="Pfam" id="PF00657">
    <property type="entry name" value="Lipase_GDSL"/>
    <property type="match status" value="1"/>
</dbReference>
<sequence length="234" mass="26231">MKMKIGLIGDSLTEGRPGVSFVNILEQKYSSITFVNLGKPGESVKSMHTRLSKTKLDSNYDLTFLWIGVNDVYSKLLKVQAQPVAEDHREFSDYFSKVLDMVIPSSEHVVVVSPAIVGENIKNPSNYELRDLSSIIETISNQYPNVSFLNMQSVFEKRLANVHSSDYISTSVMTVMKDVFFYKNPARIDRLSSKRGLHLTLDGIHLNSNGALIVAEEYASMINQLLFDSSGIKQ</sequence>
<dbReference type="InterPro" id="IPR036514">
    <property type="entry name" value="SGNH_hydro_sf"/>
</dbReference>
<evidence type="ECO:0000313" key="1">
    <source>
        <dbReference type="EMBL" id="PFE11797.1"/>
    </source>
</evidence>